<keyword evidence="2" id="KW-1185">Reference proteome</keyword>
<dbReference type="OrthoDB" id="891726at2759"/>
<name>A0A166FVG4_DAUCS</name>
<organism evidence="1 2">
    <name type="scientific">Daucus carota subsp. sativus</name>
    <name type="common">Carrot</name>
    <dbReference type="NCBI Taxonomy" id="79200"/>
    <lineage>
        <taxon>Eukaryota</taxon>
        <taxon>Viridiplantae</taxon>
        <taxon>Streptophyta</taxon>
        <taxon>Embryophyta</taxon>
        <taxon>Tracheophyta</taxon>
        <taxon>Spermatophyta</taxon>
        <taxon>Magnoliopsida</taxon>
        <taxon>eudicotyledons</taxon>
        <taxon>Gunneridae</taxon>
        <taxon>Pentapetalae</taxon>
        <taxon>asterids</taxon>
        <taxon>campanulids</taxon>
        <taxon>Apiales</taxon>
        <taxon>Apiaceae</taxon>
        <taxon>Apioideae</taxon>
        <taxon>Scandiceae</taxon>
        <taxon>Daucinae</taxon>
        <taxon>Daucus</taxon>
        <taxon>Daucus sect. Daucus</taxon>
    </lineage>
</organism>
<proteinExistence type="predicted"/>
<dbReference type="PANTHER" id="PTHR33321">
    <property type="match status" value="1"/>
</dbReference>
<reference evidence="1" key="2">
    <citation type="submission" date="2022-03" db="EMBL/GenBank/DDBJ databases">
        <title>Draft title - Genomic analysis of global carrot germplasm unveils the trajectory of domestication and the origin of high carotenoid orange carrot.</title>
        <authorList>
            <person name="Iorizzo M."/>
            <person name="Ellison S."/>
            <person name="Senalik D."/>
            <person name="Macko-Podgorni A."/>
            <person name="Grzebelus D."/>
            <person name="Bostan H."/>
            <person name="Rolling W."/>
            <person name="Curaba J."/>
            <person name="Simon P."/>
        </authorList>
    </citation>
    <scope>NUCLEOTIDE SEQUENCE</scope>
    <source>
        <tissue evidence="1">Leaf</tissue>
    </source>
</reference>
<evidence type="ECO:0000313" key="1">
    <source>
        <dbReference type="EMBL" id="WOG81569.1"/>
    </source>
</evidence>
<protein>
    <submittedName>
        <fullName evidence="1">Uncharacterized protein</fullName>
    </submittedName>
</protein>
<dbReference type="Pfam" id="PF04450">
    <property type="entry name" value="BSP"/>
    <property type="match status" value="1"/>
</dbReference>
<dbReference type="Gramene" id="KZN08228">
    <property type="protein sequence ID" value="KZN08228"/>
    <property type="gene ID" value="DCAR_001293"/>
</dbReference>
<dbReference type="PANTHER" id="PTHR33321:SF15">
    <property type="entry name" value="PLANT BASIC SECRETORY PROTEIN (BSP) FAMILY PROTEIN"/>
    <property type="match status" value="1"/>
</dbReference>
<dbReference type="OMA" id="MIRANYY"/>
<dbReference type="InterPro" id="IPR007541">
    <property type="entry name" value="Uncharacterised_BSP"/>
</dbReference>
<dbReference type="AlphaFoldDB" id="A0A166FVG4"/>
<gene>
    <name evidence="1" type="ORF">DCAR_0100720</name>
</gene>
<dbReference type="EMBL" id="CP093343">
    <property type="protein sequence ID" value="WOG81569.1"/>
    <property type="molecule type" value="Genomic_DNA"/>
</dbReference>
<sequence>MTNFHLLSILIATTLLLQVVLAIDYQVIDKVPQTPGGMKFEKVVGVDFTKQTMGTINQFIYDTFDQQDNPDDRRPQDTVIVIIDQYDDPSAAAITIGNTINVSAVYIQEYDMDMRWEFTSLLYHEMTHVFQWIPSNAPQGLIEGIADYMMIRANYYPPVLAHPGDGDRWDQGYGITARFLEYCESLLGGFVAQLNKKMKDSYADEYFIDILDKPVDVLWKEYKKKYSHNV</sequence>
<dbReference type="Proteomes" id="UP000077755">
    <property type="component" value="Chromosome 1"/>
</dbReference>
<evidence type="ECO:0000313" key="2">
    <source>
        <dbReference type="Proteomes" id="UP000077755"/>
    </source>
</evidence>
<reference evidence="1" key="1">
    <citation type="journal article" date="2016" name="Nat. Genet.">
        <title>A high-quality carrot genome assembly provides new insights into carotenoid accumulation and asterid genome evolution.</title>
        <authorList>
            <person name="Iorizzo M."/>
            <person name="Ellison S."/>
            <person name="Senalik D."/>
            <person name="Zeng P."/>
            <person name="Satapoomin P."/>
            <person name="Huang J."/>
            <person name="Bowman M."/>
            <person name="Iovene M."/>
            <person name="Sanseverino W."/>
            <person name="Cavagnaro P."/>
            <person name="Yildiz M."/>
            <person name="Macko-Podgorni A."/>
            <person name="Moranska E."/>
            <person name="Grzebelus E."/>
            <person name="Grzebelus D."/>
            <person name="Ashrafi H."/>
            <person name="Zheng Z."/>
            <person name="Cheng S."/>
            <person name="Spooner D."/>
            <person name="Van Deynze A."/>
            <person name="Simon P."/>
        </authorList>
    </citation>
    <scope>NUCLEOTIDE SEQUENCE</scope>
    <source>
        <tissue evidence="1">Leaf</tissue>
    </source>
</reference>
<accession>A0A166FVG4</accession>